<protein>
    <submittedName>
        <fullName evidence="1">Uncharacterized protein</fullName>
    </submittedName>
</protein>
<reference evidence="1 2" key="1">
    <citation type="submission" date="2022-06" db="EMBL/GenBank/DDBJ databases">
        <title>New Species of the Genus Actinoplanes, ActinopZanes ferrugineus.</title>
        <authorList>
            <person name="Ding P."/>
        </authorList>
    </citation>
    <scope>NUCLEOTIDE SEQUENCE [LARGE SCALE GENOMIC DNA]</scope>
    <source>
        <strain evidence="1 2">TRM88003</strain>
    </source>
</reference>
<comment type="caution">
    <text evidence="1">The sequence shown here is derived from an EMBL/GenBank/DDBJ whole genome shotgun (WGS) entry which is preliminary data.</text>
</comment>
<proteinExistence type="predicted"/>
<evidence type="ECO:0000313" key="2">
    <source>
        <dbReference type="Proteomes" id="UP001523369"/>
    </source>
</evidence>
<accession>A0ABT1DRW4</accession>
<dbReference type="RefSeq" id="WP_253239647.1">
    <property type="nucleotide sequence ID" value="NZ_JAMYJR010000026.1"/>
</dbReference>
<gene>
    <name evidence="1" type="ORF">M1L60_23550</name>
</gene>
<organism evidence="1 2">
    <name type="scientific">Paractinoplanes aksuensis</name>
    <dbReference type="NCBI Taxonomy" id="2939490"/>
    <lineage>
        <taxon>Bacteria</taxon>
        <taxon>Bacillati</taxon>
        <taxon>Actinomycetota</taxon>
        <taxon>Actinomycetes</taxon>
        <taxon>Micromonosporales</taxon>
        <taxon>Micromonosporaceae</taxon>
        <taxon>Paractinoplanes</taxon>
    </lineage>
</organism>
<name>A0ABT1DRW4_9ACTN</name>
<sequence>MLSDRDRLLLAPHLVSLRAAQKELAAARLSFEAAAQGLTESAGSTDWRDRVLGGLFSADDGRTQRFRQSREAHKTAGKALAEAEAKYAKYAERIDGLLDPLLFRDDPGYRARAEAVGVCDKALSACEKLRWQISSTLKLSESREDEMARQQRTELLQEMRRQVPGLRRTIERAAQAVGESPPPVGHGPAMRQPRELRVQLEAAIREIGRWRDDAEQVRVAALRAAHESL</sequence>
<dbReference type="EMBL" id="JAMYJR010000026">
    <property type="protein sequence ID" value="MCO8273575.1"/>
    <property type="molecule type" value="Genomic_DNA"/>
</dbReference>
<evidence type="ECO:0000313" key="1">
    <source>
        <dbReference type="EMBL" id="MCO8273575.1"/>
    </source>
</evidence>
<dbReference type="Proteomes" id="UP001523369">
    <property type="component" value="Unassembled WGS sequence"/>
</dbReference>
<keyword evidence="2" id="KW-1185">Reference proteome</keyword>